<dbReference type="GO" id="GO:0006564">
    <property type="term" value="P:L-serine biosynthetic process"/>
    <property type="evidence" value="ECO:0007669"/>
    <property type="project" value="TreeGrafter"/>
</dbReference>
<evidence type="ECO:0000256" key="1">
    <source>
        <dbReference type="ARBA" id="ARBA00009184"/>
    </source>
</evidence>
<dbReference type="PANTHER" id="PTHR43344:SF21">
    <property type="entry name" value="POLYOL PHOSPHATE PHOSPHATASE PYP1"/>
    <property type="match status" value="1"/>
</dbReference>
<dbReference type="GO" id="GO:0005737">
    <property type="term" value="C:cytoplasm"/>
    <property type="evidence" value="ECO:0007669"/>
    <property type="project" value="TreeGrafter"/>
</dbReference>
<evidence type="ECO:0000256" key="2">
    <source>
        <dbReference type="ARBA" id="ARBA00022801"/>
    </source>
</evidence>
<organism evidence="3 4">
    <name type="scientific">Salisediminibacterium halotolerans</name>
    <dbReference type="NCBI Taxonomy" id="517425"/>
    <lineage>
        <taxon>Bacteria</taxon>
        <taxon>Bacillati</taxon>
        <taxon>Bacillota</taxon>
        <taxon>Bacilli</taxon>
        <taxon>Bacillales</taxon>
        <taxon>Bacillaceae</taxon>
        <taxon>Salisediminibacterium</taxon>
    </lineage>
</organism>
<dbReference type="Pfam" id="PF12710">
    <property type="entry name" value="HAD"/>
    <property type="match status" value="1"/>
</dbReference>
<dbReference type="GO" id="GO:0036424">
    <property type="term" value="F:L-phosphoserine phosphatase activity"/>
    <property type="evidence" value="ECO:0007669"/>
    <property type="project" value="TreeGrafter"/>
</dbReference>
<dbReference type="InterPro" id="IPR050582">
    <property type="entry name" value="HAD-like_SerB"/>
</dbReference>
<dbReference type="Gene3D" id="3.90.1470.20">
    <property type="match status" value="1"/>
</dbReference>
<proteinExistence type="inferred from homology"/>
<dbReference type="NCBIfam" id="TIGR01489">
    <property type="entry name" value="DKMTPPase-SF"/>
    <property type="match status" value="1"/>
</dbReference>
<keyword evidence="2" id="KW-0378">Hydrolase</keyword>
<comment type="caution">
    <text evidence="3">The sequence shown here is derived from an EMBL/GenBank/DDBJ whole genome shotgun (WGS) entry which is preliminary data.</text>
</comment>
<keyword evidence="4" id="KW-1185">Reference proteome</keyword>
<dbReference type="InterPro" id="IPR023214">
    <property type="entry name" value="HAD_sf"/>
</dbReference>
<dbReference type="Gene3D" id="3.40.50.1000">
    <property type="entry name" value="HAD superfamily/HAD-like"/>
    <property type="match status" value="1"/>
</dbReference>
<dbReference type="PANTHER" id="PTHR43344">
    <property type="entry name" value="PHOSPHOSERINE PHOSPHATASE"/>
    <property type="match status" value="1"/>
</dbReference>
<sequence length="216" mass="25079">MTKKWAFVSDFDGTISKKDFYWIVIESYYPEGEELYKQWKNGEMKDIEFLSTVFQATELSVEELNALIHKIPLDEGVFPFIDAVKQAGGDFIILSAGTDYYIHELIRYYDLPTIPVFSNRGSYENGGIQIYLDHSDPFYSERYGIDKKTVIEALQKDYEFVFYYGDSEPDSHPARSADRMFAKDKLVSILDEQNVGYEQAETFADVHERLKSEGWV</sequence>
<gene>
    <name evidence="3" type="ORF">SAMN05444126_10567</name>
</gene>
<dbReference type="STRING" id="1464123.SAMN05444126_10567"/>
<name>A0A1H9RT56_9BACI</name>
<dbReference type="GO" id="GO:0000287">
    <property type="term" value="F:magnesium ion binding"/>
    <property type="evidence" value="ECO:0007669"/>
    <property type="project" value="TreeGrafter"/>
</dbReference>
<dbReference type="OrthoDB" id="9804940at2"/>
<reference evidence="4" key="1">
    <citation type="submission" date="2016-10" db="EMBL/GenBank/DDBJ databases">
        <authorList>
            <person name="de Groot N.N."/>
        </authorList>
    </citation>
    <scope>NUCLEOTIDE SEQUENCE [LARGE SCALE GENOMIC DNA]</scope>
    <source>
        <strain evidence="4">10nlg</strain>
    </source>
</reference>
<evidence type="ECO:0000313" key="4">
    <source>
        <dbReference type="Proteomes" id="UP000199318"/>
    </source>
</evidence>
<dbReference type="SUPFAM" id="SSF56784">
    <property type="entry name" value="HAD-like"/>
    <property type="match status" value="1"/>
</dbReference>
<dbReference type="EMBL" id="FOGV01000005">
    <property type="protein sequence ID" value="SER75323.1"/>
    <property type="molecule type" value="Genomic_DNA"/>
</dbReference>
<accession>A0A1H9RT56</accession>
<dbReference type="InterPro" id="IPR036412">
    <property type="entry name" value="HAD-like_sf"/>
</dbReference>
<dbReference type="AlphaFoldDB" id="A0A1H9RT56"/>
<comment type="similarity">
    <text evidence="1">Belongs to the HAD-like hydrolase superfamily. SerB family.</text>
</comment>
<dbReference type="InterPro" id="IPR006384">
    <property type="entry name" value="HAD_hydro_PyrdxlP_Pase-like"/>
</dbReference>
<dbReference type="NCBIfam" id="TIGR01488">
    <property type="entry name" value="HAD-SF-IB"/>
    <property type="match status" value="1"/>
</dbReference>
<protein>
    <submittedName>
        <fullName evidence="3">Haloacid Dehalogenase superfamily, subfamily IB, phosphoserine phosphatase-like/2,3-diketo-5-methylthio-1-phosphopentane phosphatase</fullName>
    </submittedName>
</protein>
<dbReference type="Proteomes" id="UP000199318">
    <property type="component" value="Unassembled WGS sequence"/>
</dbReference>
<dbReference type="RefSeq" id="WP_093072229.1">
    <property type="nucleotide sequence ID" value="NZ_FOGV01000005.1"/>
</dbReference>
<evidence type="ECO:0000313" key="3">
    <source>
        <dbReference type="EMBL" id="SER75323.1"/>
    </source>
</evidence>